<name>A0A383CI32_9ZZZZ</name>
<gene>
    <name evidence="1" type="ORF">METZ01_LOCUS484583</name>
</gene>
<feature type="non-terminal residue" evidence="1">
    <location>
        <position position="53"/>
    </location>
</feature>
<accession>A0A383CI32</accession>
<dbReference type="SUPFAM" id="SSF51182">
    <property type="entry name" value="RmlC-like cupins"/>
    <property type="match status" value="1"/>
</dbReference>
<dbReference type="AlphaFoldDB" id="A0A383CI32"/>
<evidence type="ECO:0008006" key="2">
    <source>
        <dbReference type="Google" id="ProtNLM"/>
    </source>
</evidence>
<reference evidence="1" key="1">
    <citation type="submission" date="2018-05" db="EMBL/GenBank/DDBJ databases">
        <authorList>
            <person name="Lanie J.A."/>
            <person name="Ng W.-L."/>
            <person name="Kazmierczak K.M."/>
            <person name="Andrzejewski T.M."/>
            <person name="Davidsen T.M."/>
            <person name="Wayne K.J."/>
            <person name="Tettelin H."/>
            <person name="Glass J.I."/>
            <person name="Rusch D."/>
            <person name="Podicherti R."/>
            <person name="Tsui H.-C.T."/>
            <person name="Winkler M.E."/>
        </authorList>
    </citation>
    <scope>NUCLEOTIDE SEQUENCE</scope>
</reference>
<protein>
    <recommendedName>
        <fullName evidence="2">Sugar 3,4-ketoisomerase QdtA cupin domain-containing protein</fullName>
    </recommendedName>
</protein>
<sequence length="53" mass="6254">MTKVQGKVWGNTREIFLNHNFEIHRIEVDKGGFCSKHKHKNKINAFFIEKGKL</sequence>
<proteinExistence type="predicted"/>
<evidence type="ECO:0000313" key="1">
    <source>
        <dbReference type="EMBL" id="SVE31729.1"/>
    </source>
</evidence>
<dbReference type="EMBL" id="UINC01208938">
    <property type="protein sequence ID" value="SVE31729.1"/>
    <property type="molecule type" value="Genomic_DNA"/>
</dbReference>
<organism evidence="1">
    <name type="scientific">marine metagenome</name>
    <dbReference type="NCBI Taxonomy" id="408172"/>
    <lineage>
        <taxon>unclassified sequences</taxon>
        <taxon>metagenomes</taxon>
        <taxon>ecological metagenomes</taxon>
    </lineage>
</organism>
<dbReference type="InterPro" id="IPR011051">
    <property type="entry name" value="RmlC_Cupin_sf"/>
</dbReference>